<reference evidence="2 3" key="1">
    <citation type="submission" date="2024-07" db="EMBL/GenBank/DDBJ databases">
        <title>Chromosome-level genome assembly of the water stick insect Ranatra chinensis (Heteroptera: Nepidae).</title>
        <authorList>
            <person name="Liu X."/>
        </authorList>
    </citation>
    <scope>NUCLEOTIDE SEQUENCE [LARGE SCALE GENOMIC DNA]</scope>
    <source>
        <strain evidence="2">Cailab_2021Rc</strain>
        <tissue evidence="2">Muscle</tissue>
    </source>
</reference>
<dbReference type="AlphaFoldDB" id="A0ABD0YLC4"/>
<keyword evidence="3" id="KW-1185">Reference proteome</keyword>
<evidence type="ECO:0000259" key="1">
    <source>
        <dbReference type="PROSITE" id="PS50994"/>
    </source>
</evidence>
<dbReference type="EMBL" id="JBFDAA010000005">
    <property type="protein sequence ID" value="KAL1132071.1"/>
    <property type="molecule type" value="Genomic_DNA"/>
</dbReference>
<feature type="domain" description="Integrase catalytic" evidence="1">
    <location>
        <begin position="100"/>
        <end position="262"/>
    </location>
</feature>
<dbReference type="SUPFAM" id="SSF53098">
    <property type="entry name" value="Ribonuclease H-like"/>
    <property type="match status" value="1"/>
</dbReference>
<dbReference type="InterPro" id="IPR050951">
    <property type="entry name" value="Retrovirus_Pol_polyprotein"/>
</dbReference>
<dbReference type="PANTHER" id="PTHR37984">
    <property type="entry name" value="PROTEIN CBG26694"/>
    <property type="match status" value="1"/>
</dbReference>
<dbReference type="PROSITE" id="PS50994">
    <property type="entry name" value="INTEGRASE"/>
    <property type="match status" value="1"/>
</dbReference>
<dbReference type="PANTHER" id="PTHR37984:SF5">
    <property type="entry name" value="PROTEIN NYNRIN-LIKE"/>
    <property type="match status" value="1"/>
</dbReference>
<proteinExistence type="predicted"/>
<sequence>MAKKSLVWIEQLEERSARISRWKETLAVFHFEIVYTKGTNLYDDRRRRNRDSKSQVNETLAQLKRTYYWNDMQRTIGQTIEDCNGNRYESHPAIVPQQLTETIPLEAVQADIWFWGGMKILTMLDMVTKFLFAKCPMAKPVKEGILEFCGTIEIPKTLTTDSGAEFVNRLVRGIIDELNIQTHRTTAGYHQSHGVIERVPSAMAEHMRIRDTGKNIRGPEAVRAEGFRKRAPEVTSRDMTWKHAEKITLPSLGPVAVSLATSSEKVGSQFIGSHRACQNPVLTLMFGRVVDSCNLSEECPDKAHGGN</sequence>
<protein>
    <recommendedName>
        <fullName evidence="1">Integrase catalytic domain-containing protein</fullName>
    </recommendedName>
</protein>
<accession>A0ABD0YLC4</accession>
<dbReference type="Gene3D" id="3.30.420.10">
    <property type="entry name" value="Ribonuclease H-like superfamily/Ribonuclease H"/>
    <property type="match status" value="1"/>
</dbReference>
<evidence type="ECO:0000313" key="2">
    <source>
        <dbReference type="EMBL" id="KAL1132071.1"/>
    </source>
</evidence>
<evidence type="ECO:0000313" key="3">
    <source>
        <dbReference type="Proteomes" id="UP001558652"/>
    </source>
</evidence>
<organism evidence="2 3">
    <name type="scientific">Ranatra chinensis</name>
    <dbReference type="NCBI Taxonomy" id="642074"/>
    <lineage>
        <taxon>Eukaryota</taxon>
        <taxon>Metazoa</taxon>
        <taxon>Ecdysozoa</taxon>
        <taxon>Arthropoda</taxon>
        <taxon>Hexapoda</taxon>
        <taxon>Insecta</taxon>
        <taxon>Pterygota</taxon>
        <taxon>Neoptera</taxon>
        <taxon>Paraneoptera</taxon>
        <taxon>Hemiptera</taxon>
        <taxon>Heteroptera</taxon>
        <taxon>Panheteroptera</taxon>
        <taxon>Nepomorpha</taxon>
        <taxon>Nepidae</taxon>
        <taxon>Ranatrinae</taxon>
        <taxon>Ranatra</taxon>
    </lineage>
</organism>
<gene>
    <name evidence="2" type="ORF">AAG570_010029</name>
</gene>
<dbReference type="InterPro" id="IPR036397">
    <property type="entry name" value="RNaseH_sf"/>
</dbReference>
<comment type="caution">
    <text evidence="2">The sequence shown here is derived from an EMBL/GenBank/DDBJ whole genome shotgun (WGS) entry which is preliminary data.</text>
</comment>
<dbReference type="InterPro" id="IPR012337">
    <property type="entry name" value="RNaseH-like_sf"/>
</dbReference>
<name>A0ABD0YLC4_9HEMI</name>
<dbReference type="InterPro" id="IPR001584">
    <property type="entry name" value="Integrase_cat-core"/>
</dbReference>
<dbReference type="Proteomes" id="UP001558652">
    <property type="component" value="Unassembled WGS sequence"/>
</dbReference>